<keyword evidence="10" id="KW-1185">Reference proteome</keyword>
<evidence type="ECO:0000259" key="8">
    <source>
        <dbReference type="Pfam" id="PF18158"/>
    </source>
</evidence>
<dbReference type="Pfam" id="PF00441">
    <property type="entry name" value="Acyl-CoA_dh_1"/>
    <property type="match status" value="1"/>
</dbReference>
<feature type="domain" description="Adaptive response protein AidB N-terminal" evidence="8">
    <location>
        <begin position="16"/>
        <end position="169"/>
    </location>
</feature>
<dbReference type="SUPFAM" id="SSF56645">
    <property type="entry name" value="Acyl-CoA dehydrogenase NM domain-like"/>
    <property type="match status" value="1"/>
</dbReference>
<keyword evidence="5" id="KW-0560">Oxidoreductase</keyword>
<dbReference type="InterPro" id="IPR036250">
    <property type="entry name" value="AcylCo_DH-like_C"/>
</dbReference>
<dbReference type="InterPro" id="IPR009100">
    <property type="entry name" value="AcylCoA_DH/oxidase_NM_dom_sf"/>
</dbReference>
<sequence>MSQDIPSVHRTHTVFNQVPSLDNWNLFTSDIALHEQLHLHNGSWGEEQAHHYGKIAGNLFEAGFLANENLPQLKTHDRYGNRVDVATFHPSYHQLMRSAIEHGLHSLPWTNPQPGAHVVRAAQMYMQNQVEAGHCCPLTMTFAAVPAINMQPDVAKIWLPRIYAKVYDPDNKPWFEKEGLTIGMAMTEKQGGTDVRANTTSATAIGARGPGQLYELLGHKWFCSAPMCDAFLTLAQSDGGLSCFLVPRWRSDGSKNAIEIQRLKDKQGNKANASSEIEYRNAEAWMIGEEGRGVPTIITMVAMTRFDCMAGSAGLMRQALAQASHHCRYREVFGKPLNQHPLMQNVLADLALESEAAIAMTMRVARALDNIEDEQEQLFARIAVAIGKYWICKRAPAHINEAQECLGGVGYVEETILPRLYREAPVNSIWEGSGNVQCLDVLRALNKQPATLEALMAEFQRNRGMEPLLDRKLNQLGSRMKTLVRNPTELEYQARSMIEDLAICMQANQLLDGDSTVASAFCASRLRDNTNLVYGTLPAGIPVQKLVQRAAPVL</sequence>
<evidence type="ECO:0000256" key="5">
    <source>
        <dbReference type="RuleBase" id="RU362125"/>
    </source>
</evidence>
<comment type="similarity">
    <text evidence="2 5">Belongs to the acyl-CoA dehydrogenase family.</text>
</comment>
<reference evidence="9 10" key="1">
    <citation type="submission" date="2022-05" db="EMBL/GenBank/DDBJ databases">
        <authorList>
            <person name="Park J.-S."/>
        </authorList>
    </citation>
    <scope>NUCLEOTIDE SEQUENCE [LARGE SCALE GENOMIC DNA]</scope>
    <source>
        <strain evidence="9 10">2012CJ34-2</strain>
    </source>
</reference>
<dbReference type="InterPro" id="IPR006091">
    <property type="entry name" value="Acyl-CoA_Oxase/DH_mid-dom"/>
</dbReference>
<dbReference type="PANTHER" id="PTHR42707">
    <property type="entry name" value="ACYL-COA DEHYDROGENASE"/>
    <property type="match status" value="1"/>
</dbReference>
<keyword evidence="4 5" id="KW-0274">FAD</keyword>
<dbReference type="Gene3D" id="6.10.250.600">
    <property type="match status" value="1"/>
</dbReference>
<dbReference type="Pfam" id="PF02770">
    <property type="entry name" value="Acyl-CoA_dh_M"/>
    <property type="match status" value="1"/>
</dbReference>
<dbReference type="Gene3D" id="2.40.110.20">
    <property type="match status" value="1"/>
</dbReference>
<dbReference type="InterPro" id="IPR041504">
    <property type="entry name" value="AidB_N"/>
</dbReference>
<organism evidence="9 10">
    <name type="scientific">Parendozoicomonas callyspongiae</name>
    <dbReference type="NCBI Taxonomy" id="2942213"/>
    <lineage>
        <taxon>Bacteria</taxon>
        <taxon>Pseudomonadati</taxon>
        <taxon>Pseudomonadota</taxon>
        <taxon>Gammaproteobacteria</taxon>
        <taxon>Oceanospirillales</taxon>
        <taxon>Endozoicomonadaceae</taxon>
        <taxon>Parendozoicomonas</taxon>
    </lineage>
</organism>
<dbReference type="Proteomes" id="UP001203338">
    <property type="component" value="Unassembled WGS sequence"/>
</dbReference>
<dbReference type="PROSITE" id="PS00073">
    <property type="entry name" value="ACYL_COA_DH_2"/>
    <property type="match status" value="1"/>
</dbReference>
<evidence type="ECO:0000256" key="3">
    <source>
        <dbReference type="ARBA" id="ARBA00022630"/>
    </source>
</evidence>
<keyword evidence="3 5" id="KW-0285">Flavoprotein</keyword>
<dbReference type="InterPro" id="IPR006089">
    <property type="entry name" value="Acyl-CoA_DH_CS"/>
</dbReference>
<accession>A0ABT0PJT5</accession>
<evidence type="ECO:0000256" key="2">
    <source>
        <dbReference type="ARBA" id="ARBA00009347"/>
    </source>
</evidence>
<dbReference type="SUPFAM" id="SSF47203">
    <property type="entry name" value="Acyl-CoA dehydrogenase C-terminal domain-like"/>
    <property type="match status" value="1"/>
</dbReference>
<protein>
    <submittedName>
        <fullName evidence="9">Acyl-CoA dehydrogenase family protein</fullName>
    </submittedName>
</protein>
<dbReference type="Pfam" id="PF18158">
    <property type="entry name" value="AidB_N"/>
    <property type="match status" value="1"/>
</dbReference>
<evidence type="ECO:0000259" key="6">
    <source>
        <dbReference type="Pfam" id="PF00441"/>
    </source>
</evidence>
<dbReference type="EMBL" id="JAMFLX010000028">
    <property type="protein sequence ID" value="MCL6271619.1"/>
    <property type="molecule type" value="Genomic_DNA"/>
</dbReference>
<name>A0ABT0PJT5_9GAMM</name>
<comment type="caution">
    <text evidence="9">The sequence shown here is derived from an EMBL/GenBank/DDBJ whole genome shotgun (WGS) entry which is preliminary data.</text>
</comment>
<evidence type="ECO:0000313" key="10">
    <source>
        <dbReference type="Proteomes" id="UP001203338"/>
    </source>
</evidence>
<comment type="cofactor">
    <cofactor evidence="1 5">
        <name>FAD</name>
        <dbReference type="ChEBI" id="CHEBI:57692"/>
    </cofactor>
</comment>
<gene>
    <name evidence="9" type="ORF">M3P05_17010</name>
</gene>
<evidence type="ECO:0000256" key="4">
    <source>
        <dbReference type="ARBA" id="ARBA00022827"/>
    </source>
</evidence>
<evidence type="ECO:0000313" key="9">
    <source>
        <dbReference type="EMBL" id="MCL6271619.1"/>
    </source>
</evidence>
<proteinExistence type="inferred from homology"/>
<dbReference type="Gene3D" id="1.20.140.10">
    <property type="entry name" value="Butyryl-CoA Dehydrogenase, subunit A, domain 3"/>
    <property type="match status" value="1"/>
</dbReference>
<dbReference type="InterPro" id="IPR052904">
    <property type="entry name" value="Acyl-CoA_dehydrogenase-like"/>
</dbReference>
<evidence type="ECO:0000256" key="1">
    <source>
        <dbReference type="ARBA" id="ARBA00001974"/>
    </source>
</evidence>
<feature type="domain" description="Acyl-CoA oxidase/dehydrogenase middle" evidence="7">
    <location>
        <begin position="183"/>
        <end position="281"/>
    </location>
</feature>
<dbReference type="PANTHER" id="PTHR42707:SF3">
    <property type="entry name" value="ACYL-COA DEHYDROGENASE AIDB-RELATED"/>
    <property type="match status" value="1"/>
</dbReference>
<feature type="domain" description="Acyl-CoA dehydrogenase/oxidase C-terminal" evidence="6">
    <location>
        <begin position="291"/>
        <end position="445"/>
    </location>
</feature>
<dbReference type="InterPro" id="IPR009075">
    <property type="entry name" value="AcylCo_DH/oxidase_C"/>
</dbReference>
<dbReference type="RefSeq" id="WP_249701251.1">
    <property type="nucleotide sequence ID" value="NZ_JAMFLX010000028.1"/>
</dbReference>
<evidence type="ECO:0000259" key="7">
    <source>
        <dbReference type="Pfam" id="PF02770"/>
    </source>
</evidence>